<keyword evidence="1" id="KW-0732">Signal</keyword>
<gene>
    <name evidence="2" type="ORF">F4562_005534</name>
</gene>
<reference evidence="2 3" key="1">
    <citation type="submission" date="2020-08" db="EMBL/GenBank/DDBJ databases">
        <title>Sequencing the genomes of 1000 actinobacteria strains.</title>
        <authorList>
            <person name="Klenk H.-P."/>
        </authorList>
    </citation>
    <scope>NUCLEOTIDE SEQUENCE [LARGE SCALE GENOMIC DNA]</scope>
    <source>
        <strain evidence="2 3">DSM 46887</strain>
    </source>
</reference>
<comment type="caution">
    <text evidence="2">The sequence shown here is derived from an EMBL/GenBank/DDBJ whole genome shotgun (WGS) entry which is preliminary data.</text>
</comment>
<dbReference type="Proteomes" id="UP000540685">
    <property type="component" value="Unassembled WGS sequence"/>
</dbReference>
<evidence type="ECO:0000256" key="1">
    <source>
        <dbReference type="SAM" id="SignalP"/>
    </source>
</evidence>
<proteinExistence type="predicted"/>
<feature type="chain" id="PRO_5031232697" evidence="1">
    <location>
        <begin position="23"/>
        <end position="326"/>
    </location>
</feature>
<dbReference type="EMBL" id="JACHMP010000001">
    <property type="protein sequence ID" value="MBB5822472.1"/>
    <property type="molecule type" value="Genomic_DNA"/>
</dbReference>
<protein>
    <submittedName>
        <fullName evidence="2">Uncharacterized protein</fullName>
    </submittedName>
</protein>
<evidence type="ECO:0000313" key="2">
    <source>
        <dbReference type="EMBL" id="MBB5822472.1"/>
    </source>
</evidence>
<dbReference type="AlphaFoldDB" id="A0A7W9IKQ3"/>
<evidence type="ECO:0000313" key="3">
    <source>
        <dbReference type="Proteomes" id="UP000540685"/>
    </source>
</evidence>
<keyword evidence="3" id="KW-1185">Reference proteome</keyword>
<accession>A0A7W9IKQ3</accession>
<sequence>MPSNRLTALCLTALLAGGQAQAAPPDPPAALPGGSNYVAYRLDGCAREPYGVVNGYDDAPEVIADQLAAMSRAGQRRLRIGIFHHRGPDSGTVMDSTGGDLSPRNRSNLAALLAAVRAAGFAEVLVAFFPQDSNHPLRWTRFDEALYRENRDLIRRVRAIVAAAGLPYRIDLLNEGAPATGQDLLRRYATRLWADYTGAYGTADTVGFSLSVWVADRVSRLPAVYGGNPPPVFDVHLYGDDWNGEEYRQFLDAHAAMERLGYHQPWIIGEAYHNDPVAAAGIRRAITETRREVRYLTQWPLSRARRCTDVDIAPPTAYEAYSSAGF</sequence>
<organism evidence="2 3">
    <name type="scientific">Streptosporangium becharense</name>
    <dbReference type="NCBI Taxonomy" id="1816182"/>
    <lineage>
        <taxon>Bacteria</taxon>
        <taxon>Bacillati</taxon>
        <taxon>Actinomycetota</taxon>
        <taxon>Actinomycetes</taxon>
        <taxon>Streptosporangiales</taxon>
        <taxon>Streptosporangiaceae</taxon>
        <taxon>Streptosporangium</taxon>
    </lineage>
</organism>
<feature type="signal peptide" evidence="1">
    <location>
        <begin position="1"/>
        <end position="22"/>
    </location>
</feature>
<name>A0A7W9IKQ3_9ACTN</name>
<dbReference type="RefSeq" id="WP_184541570.1">
    <property type="nucleotide sequence ID" value="NZ_JACHMP010000001.1"/>
</dbReference>